<dbReference type="EMBL" id="PHRB01000004">
    <property type="protein sequence ID" value="PJO67084.1"/>
    <property type="molecule type" value="Genomic_DNA"/>
</dbReference>
<protein>
    <submittedName>
        <fullName evidence="2">Uncharacterized protein</fullName>
    </submittedName>
</protein>
<dbReference type="Proteomes" id="UP000231878">
    <property type="component" value="Unassembled WGS sequence"/>
</dbReference>
<organism evidence="2 3">
    <name type="scientific">Burkholderia pseudomallei</name>
    <name type="common">Pseudomonas pseudomallei</name>
    <dbReference type="NCBI Taxonomy" id="28450"/>
    <lineage>
        <taxon>Bacteria</taxon>
        <taxon>Pseudomonadati</taxon>
        <taxon>Pseudomonadota</taxon>
        <taxon>Betaproteobacteria</taxon>
        <taxon>Burkholderiales</taxon>
        <taxon>Burkholderiaceae</taxon>
        <taxon>Burkholderia</taxon>
        <taxon>pseudomallei group</taxon>
    </lineage>
</organism>
<gene>
    <name evidence="2" type="ORF">CWD88_06235</name>
</gene>
<evidence type="ECO:0000256" key="1">
    <source>
        <dbReference type="SAM" id="MobiDB-lite"/>
    </source>
</evidence>
<feature type="compositionally biased region" description="Basic residues" evidence="1">
    <location>
        <begin position="9"/>
        <end position="21"/>
    </location>
</feature>
<name>A0AAX0UFQ2_BURPE</name>
<reference evidence="2 3" key="1">
    <citation type="submission" date="2017-11" db="EMBL/GenBank/DDBJ databases">
        <title>Molecular characterization of Burkholderia pseudomallei and closely related isolates from Vietnam.</title>
        <authorList>
            <person name="Ustinov D.V."/>
            <person name="Antonov A.S."/>
            <person name="Avdusheva E.F."/>
            <person name="Shpak I.M."/>
            <person name="Zakharova I.B."/>
            <person name="Thi L.A."/>
            <person name="Teteryatnikova N."/>
            <person name="Lopasteyskaya Y.A."/>
            <person name="Kuzyutina J.A."/>
            <person name="Ngo T.N."/>
            <person name="Victorov D.V."/>
        </authorList>
    </citation>
    <scope>NUCLEOTIDE SEQUENCE [LARGE SCALE GENOMIC DNA]</scope>
    <source>
        <strain evidence="2 3">V1512</strain>
    </source>
</reference>
<comment type="caution">
    <text evidence="2">The sequence shown here is derived from an EMBL/GenBank/DDBJ whole genome shotgun (WGS) entry which is preliminary data.</text>
</comment>
<sequence length="111" mass="11895">MAYDLLHPGTRRHHQPARRRLYGGMPSPVAADCTRCRAHAATGAMRAHARTGRPTRGPVCGPVCAPVCGPMRGPMRGSTHGPIRAPPREPPREPAPAARPSVTRRSAARAR</sequence>
<evidence type="ECO:0000313" key="2">
    <source>
        <dbReference type="EMBL" id="PJO67084.1"/>
    </source>
</evidence>
<evidence type="ECO:0000313" key="3">
    <source>
        <dbReference type="Proteomes" id="UP000231878"/>
    </source>
</evidence>
<proteinExistence type="predicted"/>
<feature type="region of interest" description="Disordered" evidence="1">
    <location>
        <begin position="1"/>
        <end position="25"/>
    </location>
</feature>
<feature type="region of interest" description="Disordered" evidence="1">
    <location>
        <begin position="70"/>
        <end position="111"/>
    </location>
</feature>
<dbReference type="AlphaFoldDB" id="A0AAX0UFQ2"/>
<accession>A0AAX0UFQ2</accession>